<dbReference type="InterPro" id="IPR006942">
    <property type="entry name" value="TH1"/>
</dbReference>
<dbReference type="PANTHER" id="PTHR12144:SF0">
    <property type="entry name" value="NEGATIVE ELONGATION FACTOR C_D"/>
    <property type="match status" value="1"/>
</dbReference>
<evidence type="ECO:0008006" key="9">
    <source>
        <dbReference type="Google" id="ProtNLM"/>
    </source>
</evidence>
<dbReference type="Pfam" id="PF04858">
    <property type="entry name" value="TH1"/>
    <property type="match status" value="1"/>
</dbReference>
<name>A0A8J2LW83_9BILA</name>
<dbReference type="Proteomes" id="UP000746747">
    <property type="component" value="Unassembled WGS sequence"/>
</dbReference>
<evidence type="ECO:0000256" key="6">
    <source>
        <dbReference type="ARBA" id="ARBA00023242"/>
    </source>
</evidence>
<dbReference type="GO" id="GO:0034244">
    <property type="term" value="P:negative regulation of transcription elongation by RNA polymerase II"/>
    <property type="evidence" value="ECO:0007669"/>
    <property type="project" value="TreeGrafter"/>
</dbReference>
<dbReference type="GO" id="GO:0032021">
    <property type="term" value="C:NELF complex"/>
    <property type="evidence" value="ECO:0007669"/>
    <property type="project" value="TreeGrafter"/>
</dbReference>
<evidence type="ECO:0000313" key="7">
    <source>
        <dbReference type="EMBL" id="CAG9531117.1"/>
    </source>
</evidence>
<evidence type="ECO:0000313" key="8">
    <source>
        <dbReference type="Proteomes" id="UP000746747"/>
    </source>
</evidence>
<dbReference type="GO" id="GO:0003723">
    <property type="term" value="F:RNA binding"/>
    <property type="evidence" value="ECO:0007669"/>
    <property type="project" value="TreeGrafter"/>
</dbReference>
<comment type="caution">
    <text evidence="7">The sequence shown here is derived from an EMBL/GenBank/DDBJ whole genome shotgun (WGS) entry which is preliminary data.</text>
</comment>
<keyword evidence="6" id="KW-0539">Nucleus</keyword>
<evidence type="ECO:0000256" key="4">
    <source>
        <dbReference type="ARBA" id="ARBA00023015"/>
    </source>
</evidence>
<gene>
    <name evidence="7" type="ORF">CJOHNSTONI_LOCUS1541</name>
</gene>
<proteinExistence type="inferred from homology"/>
<evidence type="ECO:0000256" key="1">
    <source>
        <dbReference type="ARBA" id="ARBA00004123"/>
    </source>
</evidence>
<dbReference type="EMBL" id="CAKAEH010000467">
    <property type="protein sequence ID" value="CAG9531117.1"/>
    <property type="molecule type" value="Genomic_DNA"/>
</dbReference>
<evidence type="ECO:0000256" key="5">
    <source>
        <dbReference type="ARBA" id="ARBA00023163"/>
    </source>
</evidence>
<evidence type="ECO:0000256" key="2">
    <source>
        <dbReference type="ARBA" id="ARBA00005726"/>
    </source>
</evidence>
<dbReference type="PANTHER" id="PTHR12144">
    <property type="entry name" value="NEGATIVE ELONGATION FACTOR D"/>
    <property type="match status" value="1"/>
</dbReference>
<accession>A0A8J2LW83</accession>
<keyword evidence="3" id="KW-0678">Repressor</keyword>
<comment type="subcellular location">
    <subcellularLocation>
        <location evidence="1">Nucleus</location>
    </subcellularLocation>
</comment>
<reference evidence="7" key="1">
    <citation type="submission" date="2021-09" db="EMBL/GenBank/DDBJ databases">
        <authorList>
            <consortium name="Pathogen Informatics"/>
        </authorList>
    </citation>
    <scope>NUCLEOTIDE SEQUENCE</scope>
</reference>
<dbReference type="OrthoDB" id="511287at2759"/>
<evidence type="ECO:0000256" key="3">
    <source>
        <dbReference type="ARBA" id="ARBA00022491"/>
    </source>
</evidence>
<organism evidence="7 8">
    <name type="scientific">Cercopithifilaria johnstoni</name>
    <dbReference type="NCBI Taxonomy" id="2874296"/>
    <lineage>
        <taxon>Eukaryota</taxon>
        <taxon>Metazoa</taxon>
        <taxon>Ecdysozoa</taxon>
        <taxon>Nematoda</taxon>
        <taxon>Chromadorea</taxon>
        <taxon>Rhabditida</taxon>
        <taxon>Spirurina</taxon>
        <taxon>Spiruromorpha</taxon>
        <taxon>Filarioidea</taxon>
        <taxon>Onchocercidae</taxon>
        <taxon>Cercopithifilaria</taxon>
    </lineage>
</organism>
<keyword evidence="5" id="KW-0804">Transcription</keyword>
<dbReference type="AlphaFoldDB" id="A0A8J2LW83"/>
<keyword evidence="8" id="KW-1185">Reference proteome</keyword>
<protein>
    <recommendedName>
        <fullName evidence="9">Negative elongation factor D</fullName>
    </recommendedName>
</protein>
<comment type="similarity">
    <text evidence="2">Belongs to the NELF-D family.</text>
</comment>
<keyword evidence="4" id="KW-0805">Transcription regulation</keyword>
<sequence length="581" mass="66031">MEDPDGCGEGNNETSEEEKMLLDHCIRHLNLPDFVMEPQIVGVLQTFFRCGGDPETVVNLLSENYCSMGQLCNLIGDWLADLEGSRTKVDECFESALSSLIAKHFQPELADKIFEAEGVGIEWLPELISHKPWRRLIYSLAEQYPHCLMLNFAVKLISDAGFQHEISNVNTAAQQLEIFSRVVLFTIDAVFHEHRRGPMTEAYENALAELVRVVCHSEHTYLYAQALLHVICEEETGMASAACAHISQVLRMEAHDRDQDTSALHIALKQSHEEQITLSLLQAMHTMMSKLCLNPADITLLYQQYVSSNPPPVELIREHFFVDMLTDSLFAYEGIKVHVDHRPKYVYLLAYASCVGEQKTNTGRVQNRQELNMTRDTIERIVSLLEKTDDLMKEMKSLLYAIRLPVIAAGLLYYLRGNLLSDEFISEPEPVHFVLLDQIATTHSNLQLGVFQILCELYDRQSTMNEAAEVIMEKQRSIIDRFVHLLSVGLALPIVEKINKMFRDGQIDISLVRYFAIEVLEIVAPPYSEDFIGVFLPIVSNSEIFDQNISDKIPAAKEFIDHCTPLTCETKSSQFSDIQQR</sequence>